<feature type="domain" description="Pili assembly chaperone N-terminal" evidence="1">
    <location>
        <begin position="32"/>
        <end position="144"/>
    </location>
</feature>
<dbReference type="AlphaFoldDB" id="A0A543K5U3"/>
<dbReference type="GO" id="GO:0030288">
    <property type="term" value="C:outer membrane-bounded periplasmic space"/>
    <property type="evidence" value="ECO:0007669"/>
    <property type="project" value="InterPro"/>
</dbReference>
<sequence length="146" mass="15994">MMKRTSYSVLHFLIAMLLINWLPNQALAALLVHPTRLSLDAESRTAVLKFDNTGIRRELAQVRVFRQIGDDPNRLERTSGFIISTTSLDVGPRARQEISIIASPSVKPGCYRVLVDVAPTPPGPSSESAVTTGALISVRHSIPLCF</sequence>
<dbReference type="EMBL" id="VFPT01000002">
    <property type="protein sequence ID" value="TQM90432.1"/>
    <property type="molecule type" value="Genomic_DNA"/>
</dbReference>
<evidence type="ECO:0000259" key="1">
    <source>
        <dbReference type="Pfam" id="PF00345"/>
    </source>
</evidence>
<comment type="caution">
    <text evidence="2">The sequence shown here is derived from an EMBL/GenBank/DDBJ whole genome shotgun (WGS) entry which is preliminary data.</text>
</comment>
<keyword evidence="2" id="KW-0966">Cell projection</keyword>
<keyword evidence="3" id="KW-1185">Reference proteome</keyword>
<name>A0A543K5U3_9RHOB</name>
<dbReference type="Pfam" id="PF00345">
    <property type="entry name" value="PapD_N"/>
    <property type="match status" value="1"/>
</dbReference>
<keyword evidence="2" id="KW-0969">Cilium</keyword>
<gene>
    <name evidence="2" type="ORF">BD293_3816</name>
</gene>
<proteinExistence type="predicted"/>
<dbReference type="SUPFAM" id="SSF49354">
    <property type="entry name" value="PapD-like"/>
    <property type="match status" value="1"/>
</dbReference>
<keyword evidence="2" id="KW-0282">Flagellum</keyword>
<dbReference type="InterPro" id="IPR016147">
    <property type="entry name" value="Pili_assmbl_chaperone_N"/>
</dbReference>
<accession>A0A543K5U3</accession>
<evidence type="ECO:0000313" key="3">
    <source>
        <dbReference type="Proteomes" id="UP000320582"/>
    </source>
</evidence>
<evidence type="ECO:0000313" key="2">
    <source>
        <dbReference type="EMBL" id="TQM90432.1"/>
    </source>
</evidence>
<dbReference type="InterPro" id="IPR008962">
    <property type="entry name" value="PapD-like_sf"/>
</dbReference>
<protein>
    <submittedName>
        <fullName evidence="2">Pili/flagellar assembly PapD-like chaperone</fullName>
    </submittedName>
</protein>
<reference evidence="2 3" key="1">
    <citation type="submission" date="2019-06" db="EMBL/GenBank/DDBJ databases">
        <title>Genomic Encyclopedia of Archaeal and Bacterial Type Strains, Phase II (KMG-II): from individual species to whole genera.</title>
        <authorList>
            <person name="Goeker M."/>
        </authorList>
    </citation>
    <scope>NUCLEOTIDE SEQUENCE [LARGE SCALE GENOMIC DNA]</scope>
    <source>
        <strain evidence="2 3">DSM 18423</strain>
    </source>
</reference>
<organism evidence="2 3">
    <name type="scientific">Roseinatronobacter monicus</name>
    <dbReference type="NCBI Taxonomy" id="393481"/>
    <lineage>
        <taxon>Bacteria</taxon>
        <taxon>Pseudomonadati</taxon>
        <taxon>Pseudomonadota</taxon>
        <taxon>Alphaproteobacteria</taxon>
        <taxon>Rhodobacterales</taxon>
        <taxon>Paracoccaceae</taxon>
        <taxon>Roseinatronobacter</taxon>
    </lineage>
</organism>
<dbReference type="GO" id="GO:0071555">
    <property type="term" value="P:cell wall organization"/>
    <property type="evidence" value="ECO:0007669"/>
    <property type="project" value="InterPro"/>
</dbReference>
<dbReference type="Proteomes" id="UP000320582">
    <property type="component" value="Unassembled WGS sequence"/>
</dbReference>